<proteinExistence type="predicted"/>
<dbReference type="RefSeq" id="WP_169573805.1">
    <property type="nucleotide sequence ID" value="NZ_JABBFV010000009.1"/>
</dbReference>
<gene>
    <name evidence="1" type="ORF">HHL08_14230</name>
</gene>
<evidence type="ECO:0000313" key="1">
    <source>
        <dbReference type="EMBL" id="NML11289.1"/>
    </source>
</evidence>
<evidence type="ECO:0000313" key="2">
    <source>
        <dbReference type="Proteomes" id="UP000519023"/>
    </source>
</evidence>
<comment type="caution">
    <text evidence="1">The sequence shown here is derived from an EMBL/GenBank/DDBJ whole genome shotgun (WGS) entry which is preliminary data.</text>
</comment>
<dbReference type="Proteomes" id="UP000519023">
    <property type="component" value="Unassembled WGS sequence"/>
</dbReference>
<sequence>MTRTPLQIAIREKTLALMSNPPRLVEPKPRGHREWTVPLAERKAR</sequence>
<dbReference type="EMBL" id="JABBFV010000009">
    <property type="protein sequence ID" value="NML11289.1"/>
    <property type="molecule type" value="Genomic_DNA"/>
</dbReference>
<name>A0A7X9ZUF4_9SPHN</name>
<dbReference type="AlphaFoldDB" id="A0A7X9ZUF4"/>
<keyword evidence="2" id="KW-1185">Reference proteome</keyword>
<accession>A0A7X9ZUF4</accession>
<protein>
    <submittedName>
        <fullName evidence="1">Uncharacterized protein</fullName>
    </submittedName>
</protein>
<reference evidence="1 2" key="1">
    <citation type="submission" date="2020-04" db="EMBL/GenBank/DDBJ databases">
        <title>Sphingobium sp. AR-3-1 isolated from Arctic soil.</title>
        <authorList>
            <person name="Dahal R.H."/>
            <person name="Chaudhary D.K."/>
        </authorList>
    </citation>
    <scope>NUCLEOTIDE SEQUENCE [LARGE SCALE GENOMIC DNA]</scope>
    <source>
        <strain evidence="1 2">AR-3-1</strain>
    </source>
</reference>
<organism evidence="1 2">
    <name type="scientific">Sphingobium psychrophilum</name>
    <dbReference type="NCBI Taxonomy" id="2728834"/>
    <lineage>
        <taxon>Bacteria</taxon>
        <taxon>Pseudomonadati</taxon>
        <taxon>Pseudomonadota</taxon>
        <taxon>Alphaproteobacteria</taxon>
        <taxon>Sphingomonadales</taxon>
        <taxon>Sphingomonadaceae</taxon>
        <taxon>Sphingobium</taxon>
    </lineage>
</organism>